<gene>
    <name evidence="3" type="ORF">SAMN02745975_02809</name>
</gene>
<evidence type="ECO:0000313" key="3">
    <source>
        <dbReference type="EMBL" id="SHJ76160.1"/>
    </source>
</evidence>
<accession>A0A1M6LYC4</accession>
<dbReference type="OrthoDB" id="2087055at2"/>
<feature type="transmembrane region" description="Helical" evidence="1">
    <location>
        <begin position="7"/>
        <end position="29"/>
    </location>
</feature>
<reference evidence="4" key="1">
    <citation type="submission" date="2016-11" db="EMBL/GenBank/DDBJ databases">
        <authorList>
            <person name="Varghese N."/>
            <person name="Submissions S."/>
        </authorList>
    </citation>
    <scope>NUCLEOTIDE SEQUENCE [LARGE SCALE GENOMIC DNA]</scope>
    <source>
        <strain evidence="4">DSM 17957</strain>
    </source>
</reference>
<dbReference type="RefSeq" id="WP_110941873.1">
    <property type="nucleotide sequence ID" value="NZ_FQZV01000040.1"/>
</dbReference>
<dbReference type="Pfam" id="PF26247">
    <property type="entry name" value="DUF8058"/>
    <property type="match status" value="1"/>
</dbReference>
<keyword evidence="1" id="KW-0812">Transmembrane</keyword>
<dbReference type="EMBL" id="FQZV01000040">
    <property type="protein sequence ID" value="SHJ76160.1"/>
    <property type="molecule type" value="Genomic_DNA"/>
</dbReference>
<feature type="transmembrane region" description="Helical" evidence="1">
    <location>
        <begin position="41"/>
        <end position="63"/>
    </location>
</feature>
<keyword evidence="1" id="KW-1133">Transmembrane helix</keyword>
<dbReference type="AlphaFoldDB" id="A0A1M6LYC4"/>
<evidence type="ECO:0000313" key="4">
    <source>
        <dbReference type="Proteomes" id="UP000184536"/>
    </source>
</evidence>
<keyword evidence="1" id="KW-0472">Membrane</keyword>
<organism evidence="3 4">
    <name type="scientific">Geosporobacter subterraneus DSM 17957</name>
    <dbReference type="NCBI Taxonomy" id="1121919"/>
    <lineage>
        <taxon>Bacteria</taxon>
        <taxon>Bacillati</taxon>
        <taxon>Bacillota</taxon>
        <taxon>Clostridia</taxon>
        <taxon>Peptostreptococcales</taxon>
        <taxon>Thermotaleaceae</taxon>
        <taxon>Geosporobacter</taxon>
    </lineage>
</organism>
<sequence length="134" mass="15088">MNVKKAASVYAIFMGLCMIGMWVMFYLSGSIPELETKPVEIAMHLIAEFTTAALLILGGYGLLKDQPWGMNIYCISMGMLLYTLMMSPGYFLQKGELSFGIMFGAFFITAVLLTYLLLKQKNKQVQCIEEELKK</sequence>
<name>A0A1M6LYC4_9FIRM</name>
<dbReference type="STRING" id="1121919.SAMN02745975_02809"/>
<proteinExistence type="predicted"/>
<protein>
    <recommendedName>
        <fullName evidence="2">DUF8058 domain-containing protein</fullName>
    </recommendedName>
</protein>
<keyword evidence="4" id="KW-1185">Reference proteome</keyword>
<evidence type="ECO:0000256" key="1">
    <source>
        <dbReference type="SAM" id="Phobius"/>
    </source>
</evidence>
<feature type="transmembrane region" description="Helical" evidence="1">
    <location>
        <begin position="97"/>
        <end position="118"/>
    </location>
</feature>
<feature type="domain" description="DUF8058" evidence="2">
    <location>
        <begin position="1"/>
        <end position="124"/>
    </location>
</feature>
<feature type="transmembrane region" description="Helical" evidence="1">
    <location>
        <begin position="70"/>
        <end position="91"/>
    </location>
</feature>
<evidence type="ECO:0000259" key="2">
    <source>
        <dbReference type="Pfam" id="PF26247"/>
    </source>
</evidence>
<dbReference type="InterPro" id="IPR058371">
    <property type="entry name" value="DUF8058"/>
</dbReference>
<dbReference type="Proteomes" id="UP000184536">
    <property type="component" value="Unassembled WGS sequence"/>
</dbReference>